<dbReference type="OrthoDB" id="10494239at2759"/>
<comment type="caution">
    <text evidence="1">The sequence shown here is derived from an EMBL/GenBank/DDBJ whole genome shotgun (WGS) entry which is preliminary data.</text>
</comment>
<evidence type="ECO:0000313" key="2">
    <source>
        <dbReference type="Proteomes" id="UP000193719"/>
    </source>
</evidence>
<sequence length="293" mass="34166">MKVYSIKYLCVENILFWELNMKLLKKVCSDYYDEIKQIRKVESFSRKFSSCSSNNNKLATLNELDCTNTSIIRTAECDESYTEQSSIRRNSAATEDYNYNNGEFNKKKSIVQSSKEDNQAFPSISYDTFNRNDDNYTDVKPNNYFDTLIMENSCNVNIFSNASNSSNVYESESSDLSSKKSQSFEVKLNIESSDIKKIVFDQIFKELVIPEVFWTTIFKKMISIDEKYIEYYNKIYDIYINPQGVVPLKISLNNVKVIGSKINRSEYSHDMFFPILNEVASLIYEHVYLNLDI</sequence>
<evidence type="ECO:0000313" key="1">
    <source>
        <dbReference type="EMBL" id="ORX46220.1"/>
    </source>
</evidence>
<organism evidence="1 2">
    <name type="scientific">Piromyces finnis</name>
    <dbReference type="NCBI Taxonomy" id="1754191"/>
    <lineage>
        <taxon>Eukaryota</taxon>
        <taxon>Fungi</taxon>
        <taxon>Fungi incertae sedis</taxon>
        <taxon>Chytridiomycota</taxon>
        <taxon>Chytridiomycota incertae sedis</taxon>
        <taxon>Neocallimastigomycetes</taxon>
        <taxon>Neocallimastigales</taxon>
        <taxon>Neocallimastigaceae</taxon>
        <taxon>Piromyces</taxon>
    </lineage>
</organism>
<protein>
    <recommendedName>
        <fullName evidence="3">RGS domain-containing protein</fullName>
    </recommendedName>
</protein>
<dbReference type="Proteomes" id="UP000193719">
    <property type="component" value="Unassembled WGS sequence"/>
</dbReference>
<dbReference type="AlphaFoldDB" id="A0A1Y1V362"/>
<reference evidence="1 2" key="1">
    <citation type="submission" date="2016-08" db="EMBL/GenBank/DDBJ databases">
        <title>Genomes of anaerobic fungi encode conserved fungal cellulosomes for biomass hydrolysis.</title>
        <authorList>
            <consortium name="DOE Joint Genome Institute"/>
            <person name="Haitjema C.H."/>
            <person name="Gilmore S.P."/>
            <person name="Henske J.K."/>
            <person name="Solomon K.V."/>
            <person name="De Groot R."/>
            <person name="Kuo A."/>
            <person name="Mondo S.J."/>
            <person name="Salamov A.A."/>
            <person name="Labutti K."/>
            <person name="Zhao Z."/>
            <person name="Chiniquy J."/>
            <person name="Barry K."/>
            <person name="Brewer H.M."/>
            <person name="Purvine S.O."/>
            <person name="Wright A.T."/>
            <person name="Boxma B."/>
            <person name="Van Alen T."/>
            <person name="Hackstein J.H."/>
            <person name="Baker S.E."/>
            <person name="Grigoriev I.V."/>
            <person name="O'Malley M.A."/>
        </authorList>
    </citation>
    <scope>NUCLEOTIDE SEQUENCE [LARGE SCALE GENOMIC DNA]</scope>
    <source>
        <strain evidence="2">finn</strain>
    </source>
</reference>
<proteinExistence type="predicted"/>
<dbReference type="InterPro" id="IPR036305">
    <property type="entry name" value="RGS_sf"/>
</dbReference>
<evidence type="ECO:0008006" key="3">
    <source>
        <dbReference type="Google" id="ProtNLM"/>
    </source>
</evidence>
<gene>
    <name evidence="1" type="ORF">BCR36DRAFT_105662</name>
</gene>
<reference evidence="1 2" key="2">
    <citation type="submission" date="2016-08" db="EMBL/GenBank/DDBJ databases">
        <title>Pervasive Adenine N6-methylation of Active Genes in Fungi.</title>
        <authorList>
            <consortium name="DOE Joint Genome Institute"/>
            <person name="Mondo S.J."/>
            <person name="Dannebaum R.O."/>
            <person name="Kuo R.C."/>
            <person name="Labutti K."/>
            <person name="Haridas S."/>
            <person name="Kuo A."/>
            <person name="Salamov A."/>
            <person name="Ahrendt S.R."/>
            <person name="Lipzen A."/>
            <person name="Sullivan W."/>
            <person name="Andreopoulos W.B."/>
            <person name="Clum A."/>
            <person name="Lindquist E."/>
            <person name="Daum C."/>
            <person name="Ramamoorthy G.K."/>
            <person name="Gryganskyi A."/>
            <person name="Culley D."/>
            <person name="Magnuson J.K."/>
            <person name="James T.Y."/>
            <person name="O'Malley M.A."/>
            <person name="Stajich J.E."/>
            <person name="Spatafora J.W."/>
            <person name="Visel A."/>
            <person name="Grigoriev I.V."/>
        </authorList>
    </citation>
    <scope>NUCLEOTIDE SEQUENCE [LARGE SCALE GENOMIC DNA]</scope>
    <source>
        <strain evidence="2">finn</strain>
    </source>
</reference>
<accession>A0A1Y1V362</accession>
<dbReference type="SUPFAM" id="SSF48097">
    <property type="entry name" value="Regulator of G-protein signaling, RGS"/>
    <property type="match status" value="1"/>
</dbReference>
<name>A0A1Y1V362_9FUNG</name>
<dbReference type="EMBL" id="MCFH01000036">
    <property type="protein sequence ID" value="ORX46220.1"/>
    <property type="molecule type" value="Genomic_DNA"/>
</dbReference>
<keyword evidence="2" id="KW-1185">Reference proteome</keyword>